<feature type="transmembrane region" description="Helical" evidence="1">
    <location>
        <begin position="57"/>
        <end position="77"/>
    </location>
</feature>
<evidence type="ECO:0000313" key="3">
    <source>
        <dbReference type="EMBL" id="OEV15055.1"/>
    </source>
</evidence>
<name>A0A1E7LFQ6_9ACTN</name>
<dbReference type="EMBL" id="LJGZ01000113">
    <property type="protein sequence ID" value="OEV15055.1"/>
    <property type="molecule type" value="Genomic_DNA"/>
</dbReference>
<evidence type="ECO:0000256" key="1">
    <source>
        <dbReference type="SAM" id="Phobius"/>
    </source>
</evidence>
<feature type="transmembrane region" description="Helical" evidence="1">
    <location>
        <begin position="12"/>
        <end position="30"/>
    </location>
</feature>
<dbReference type="Pfam" id="PF07853">
    <property type="entry name" value="DUF1648"/>
    <property type="match status" value="1"/>
</dbReference>
<organism evidence="3 4">
    <name type="scientific">Streptomyces nanshensis</name>
    <dbReference type="NCBI Taxonomy" id="518642"/>
    <lineage>
        <taxon>Bacteria</taxon>
        <taxon>Bacillati</taxon>
        <taxon>Actinomycetota</taxon>
        <taxon>Actinomycetes</taxon>
        <taxon>Kitasatosporales</taxon>
        <taxon>Streptomycetaceae</taxon>
        <taxon>Streptomyces</taxon>
    </lineage>
</organism>
<dbReference type="RefSeq" id="WP_070205007.1">
    <property type="nucleotide sequence ID" value="NZ_LJGZ01000113.1"/>
</dbReference>
<evidence type="ECO:0000259" key="2">
    <source>
        <dbReference type="Pfam" id="PF07853"/>
    </source>
</evidence>
<feature type="transmembrane region" description="Helical" evidence="1">
    <location>
        <begin position="89"/>
        <end position="112"/>
    </location>
</feature>
<feature type="domain" description="DUF1648" evidence="2">
    <location>
        <begin position="20"/>
        <end position="65"/>
    </location>
</feature>
<feature type="transmembrane region" description="Helical" evidence="1">
    <location>
        <begin position="210"/>
        <end position="227"/>
    </location>
</feature>
<dbReference type="PATRIC" id="fig|518642.7.peg.7680"/>
<accession>A0A1E7LFQ6</accession>
<feature type="transmembrane region" description="Helical" evidence="1">
    <location>
        <begin position="124"/>
        <end position="146"/>
    </location>
</feature>
<keyword evidence="4" id="KW-1185">Reference proteome</keyword>
<comment type="caution">
    <text evidence="3">The sequence shown here is derived from an EMBL/GenBank/DDBJ whole genome shotgun (WGS) entry which is preliminary data.</text>
</comment>
<keyword evidence="1" id="KW-0472">Membrane</keyword>
<proteinExistence type="predicted"/>
<dbReference type="AlphaFoldDB" id="A0A1E7LFQ6"/>
<sequence>MTRKHLGRATLAALPFVLAFLVDLILFIALKDRLPTRLAAHFDVSGDVNGHVDRTTYVLVTAPVLPMLGALWVLMVVGGKFYGRAHRLLIAGGWAAAAFLQYVLGAALIVNLDVPEGGAPARFPLWHLAAALGAAVLAGALGLLLARLVPAPENPYAGKDPADRARIALADGEVAGWARTTGSWWLPAGGLLTAAAGAGVGIWATWFAGVPLLVLALLVLTFCRAHVTVDRRGLTVSGLLPWPRVQLPLERIETADSRSVDAVAEFGGYGYRVRPGRTGFIVRSGEAIVARQPGGREFAVTVGDSATGAALLNTLVDRNRAGR</sequence>
<dbReference type="InterPro" id="IPR012867">
    <property type="entry name" value="DUF1648"/>
</dbReference>
<gene>
    <name evidence="3" type="ORF">AN221_40635</name>
</gene>
<keyword evidence="1" id="KW-1133">Transmembrane helix</keyword>
<dbReference type="Proteomes" id="UP000175971">
    <property type="component" value="Unassembled WGS sequence"/>
</dbReference>
<evidence type="ECO:0000313" key="4">
    <source>
        <dbReference type="Proteomes" id="UP000175971"/>
    </source>
</evidence>
<dbReference type="OrthoDB" id="3178004at2"/>
<keyword evidence="1" id="KW-0812">Transmembrane</keyword>
<protein>
    <recommendedName>
        <fullName evidence="2">DUF1648 domain-containing protein</fullName>
    </recommendedName>
</protein>
<reference evidence="3 4" key="1">
    <citation type="journal article" date="2016" name="Front. Microbiol.">
        <title>Comparative Genomics Analysis of Streptomyces Species Reveals Their Adaptation to the Marine Environment and Their Diversity at the Genomic Level.</title>
        <authorList>
            <person name="Tian X."/>
            <person name="Zhang Z."/>
            <person name="Yang T."/>
            <person name="Chen M."/>
            <person name="Li J."/>
            <person name="Chen F."/>
            <person name="Yang J."/>
            <person name="Li W."/>
            <person name="Zhang B."/>
            <person name="Zhang Z."/>
            <person name="Wu J."/>
            <person name="Zhang C."/>
            <person name="Long L."/>
            <person name="Xiao J."/>
        </authorList>
    </citation>
    <scope>NUCLEOTIDE SEQUENCE [LARGE SCALE GENOMIC DNA]</scope>
    <source>
        <strain evidence="3 4">SCSIO M10372</strain>
    </source>
</reference>